<protein>
    <submittedName>
        <fullName evidence="1">Uncharacterized protein</fullName>
    </submittedName>
</protein>
<gene>
    <name evidence="1" type="ORF">M9H77_06963</name>
</gene>
<organism evidence="1 2">
    <name type="scientific">Catharanthus roseus</name>
    <name type="common">Madagascar periwinkle</name>
    <name type="synonym">Vinca rosea</name>
    <dbReference type="NCBI Taxonomy" id="4058"/>
    <lineage>
        <taxon>Eukaryota</taxon>
        <taxon>Viridiplantae</taxon>
        <taxon>Streptophyta</taxon>
        <taxon>Embryophyta</taxon>
        <taxon>Tracheophyta</taxon>
        <taxon>Spermatophyta</taxon>
        <taxon>Magnoliopsida</taxon>
        <taxon>eudicotyledons</taxon>
        <taxon>Gunneridae</taxon>
        <taxon>Pentapetalae</taxon>
        <taxon>asterids</taxon>
        <taxon>lamiids</taxon>
        <taxon>Gentianales</taxon>
        <taxon>Apocynaceae</taxon>
        <taxon>Rauvolfioideae</taxon>
        <taxon>Vinceae</taxon>
        <taxon>Catharanthinae</taxon>
        <taxon>Catharanthus</taxon>
    </lineage>
</organism>
<dbReference type="EMBL" id="CM044702">
    <property type="protein sequence ID" value="KAI5676013.1"/>
    <property type="molecule type" value="Genomic_DNA"/>
</dbReference>
<comment type="caution">
    <text evidence="1">The sequence shown here is derived from an EMBL/GenBank/DDBJ whole genome shotgun (WGS) entry which is preliminary data.</text>
</comment>
<name>A0ACC0BTK3_CATRO</name>
<reference evidence="2" key="1">
    <citation type="journal article" date="2023" name="Nat. Plants">
        <title>Single-cell RNA sequencing provides a high-resolution roadmap for understanding the multicellular compartmentation of specialized metabolism.</title>
        <authorList>
            <person name="Sun S."/>
            <person name="Shen X."/>
            <person name="Li Y."/>
            <person name="Li Y."/>
            <person name="Wang S."/>
            <person name="Li R."/>
            <person name="Zhang H."/>
            <person name="Shen G."/>
            <person name="Guo B."/>
            <person name="Wei J."/>
            <person name="Xu J."/>
            <person name="St-Pierre B."/>
            <person name="Chen S."/>
            <person name="Sun C."/>
        </authorList>
    </citation>
    <scope>NUCLEOTIDE SEQUENCE [LARGE SCALE GENOMIC DNA]</scope>
</reference>
<evidence type="ECO:0000313" key="1">
    <source>
        <dbReference type="EMBL" id="KAI5676013.1"/>
    </source>
</evidence>
<dbReference type="Proteomes" id="UP001060085">
    <property type="component" value="Linkage Group LG02"/>
</dbReference>
<sequence length="219" mass="25431">MKPSIIEEFLEVNELQQATIEVEGSVVLHVKEEVTNVEYCELMRDNSLEKVKSVELKLFFELYASYVTLVGNVMNNPFTCDLALYINRILKCSSPCAYLEKQLLFKVLKVHPCDLVITTFENGVYELTLKILDEKLVYPISFIDYLLKHDILKDFLVQNIVNLLNQSIGGILLYSLTFKEFLNEFILLLYCNEELGGLFLLKEMEHEIEWVTRATHNPH</sequence>
<keyword evidence="2" id="KW-1185">Reference proteome</keyword>
<accession>A0ACC0BTK3</accession>
<evidence type="ECO:0000313" key="2">
    <source>
        <dbReference type="Proteomes" id="UP001060085"/>
    </source>
</evidence>
<proteinExistence type="predicted"/>